<evidence type="ECO:0000256" key="1">
    <source>
        <dbReference type="ARBA" id="ARBA00022729"/>
    </source>
</evidence>
<evidence type="ECO:0000313" key="4">
    <source>
        <dbReference type="Proteomes" id="UP000829069"/>
    </source>
</evidence>
<organism evidence="3 4">
    <name type="scientific">Arthrobacter sulfonylureivorans</name>
    <dbReference type="NCBI Taxonomy" id="2486855"/>
    <lineage>
        <taxon>Bacteria</taxon>
        <taxon>Bacillati</taxon>
        <taxon>Actinomycetota</taxon>
        <taxon>Actinomycetes</taxon>
        <taxon>Micrococcales</taxon>
        <taxon>Micrococcaceae</taxon>
        <taxon>Arthrobacter</taxon>
    </lineage>
</organism>
<feature type="signal peptide" evidence="2">
    <location>
        <begin position="1"/>
        <end position="21"/>
    </location>
</feature>
<evidence type="ECO:0000256" key="2">
    <source>
        <dbReference type="SAM" id="SignalP"/>
    </source>
</evidence>
<evidence type="ECO:0000313" key="3">
    <source>
        <dbReference type="EMBL" id="UNK45654.1"/>
    </source>
</evidence>
<keyword evidence="4" id="KW-1185">Reference proteome</keyword>
<proteinExistence type="predicted"/>
<feature type="chain" id="PRO_5046682082" evidence="2">
    <location>
        <begin position="22"/>
        <end position="379"/>
    </location>
</feature>
<dbReference type="EMBL" id="CP093326">
    <property type="protein sequence ID" value="UNK45654.1"/>
    <property type="molecule type" value="Genomic_DNA"/>
</dbReference>
<dbReference type="PROSITE" id="PS51257">
    <property type="entry name" value="PROKAR_LIPOPROTEIN"/>
    <property type="match status" value="1"/>
</dbReference>
<dbReference type="PANTHER" id="PTHR30006:SF24">
    <property type="entry name" value="SLL0237 PROTEIN"/>
    <property type="match status" value="1"/>
</dbReference>
<sequence>MKLNFRITALPQAAVAGLAVSALLLTGCGGPDSAAAGAELDLAPLKIDSSQEQELQALYDAAIESGETDVAIYAGHHDEFKGIYDSFEERFPGLTITPETYVGAELQTTLEAERQSGNRVVDVLSNPNADRYAEQGFAEAYKPGTFEMPEWAEGRVSPDQIEDPKGFYYAPWALMFASSYNTELLQESDLPESWADLADDEWAGKLTFMDPSKPGGTMTVSTTLLQAGVVDEAWLKAVGDNAKIVAQDQLALQSISSGEFAYQPLSASISILNAQQDGAPVEVQFFDENNVIATEKWMLAADAPSSDAAKLLLSYLYTVEAQEKTLEAGNFPINQDESLTSPHGWPALADAKFVELPQQSVMREKMAEYADLFKSITAQ</sequence>
<dbReference type="PANTHER" id="PTHR30006">
    <property type="entry name" value="THIAMINE-BINDING PERIPLASMIC PROTEIN-RELATED"/>
    <property type="match status" value="1"/>
</dbReference>
<protein>
    <submittedName>
        <fullName evidence="3">Extracellular solute-binding protein</fullName>
    </submittedName>
</protein>
<reference evidence="3 4" key="1">
    <citation type="submission" date="2022-03" db="EMBL/GenBank/DDBJ databases">
        <title>Isotopic signatures of nitrous oxide derived from detoxification processes.</title>
        <authorList>
            <person name="Behrendt U."/>
            <person name="Buchen C."/>
            <person name="Well R."/>
            <person name="Ulrich A."/>
            <person name="Rohe L."/>
            <person name="Kolb S."/>
            <person name="Schloter M."/>
            <person name="Horn M.A."/>
            <person name="Augustin J."/>
        </authorList>
    </citation>
    <scope>NUCLEOTIDE SEQUENCE [LARGE SCALE GENOMIC DNA]</scope>
    <source>
        <strain evidence="3 4">S4-C24</strain>
    </source>
</reference>
<dbReference type="RefSeq" id="WP_241913845.1">
    <property type="nucleotide sequence ID" value="NZ_CP093326.1"/>
</dbReference>
<dbReference type="InterPro" id="IPR006059">
    <property type="entry name" value="SBP"/>
</dbReference>
<keyword evidence="1 2" id="KW-0732">Signal</keyword>
<accession>A0ABY3W5U9</accession>
<dbReference type="Proteomes" id="UP000829069">
    <property type="component" value="Chromosome"/>
</dbReference>
<gene>
    <name evidence="3" type="ORF">MNQ99_17335</name>
</gene>
<dbReference type="SUPFAM" id="SSF53850">
    <property type="entry name" value="Periplasmic binding protein-like II"/>
    <property type="match status" value="1"/>
</dbReference>
<dbReference type="Gene3D" id="3.40.190.10">
    <property type="entry name" value="Periplasmic binding protein-like II"/>
    <property type="match status" value="2"/>
</dbReference>
<dbReference type="Pfam" id="PF13416">
    <property type="entry name" value="SBP_bac_8"/>
    <property type="match status" value="1"/>
</dbReference>
<name>A0ABY3W5U9_9MICC</name>